<evidence type="ECO:0000313" key="2">
    <source>
        <dbReference type="Proteomes" id="UP000317332"/>
    </source>
</evidence>
<dbReference type="RefSeq" id="WP_140990606.1">
    <property type="nucleotide sequence ID" value="NZ_VHIQ01000005.1"/>
</dbReference>
<gene>
    <name evidence="1" type="ORF">FJ651_11165</name>
</gene>
<evidence type="ECO:0000313" key="1">
    <source>
        <dbReference type="EMBL" id="TPV32859.1"/>
    </source>
</evidence>
<dbReference type="AlphaFoldDB" id="A0A506PGW2"/>
<name>A0A506PGW2_9FLAO</name>
<keyword evidence="2" id="KW-1185">Reference proteome</keyword>
<protein>
    <submittedName>
        <fullName evidence="1">Uncharacterized protein</fullName>
    </submittedName>
</protein>
<sequence length="64" mass="7489">MVFFDESTKPKYRNTITNLQSQFSGFSPIFVDGMDAFFPTIKEIWVITNYKIILDLTMNFELAL</sequence>
<reference evidence="1 2" key="1">
    <citation type="submission" date="2019-06" db="EMBL/GenBank/DDBJ databases">
        <title>Flavobacteriaceae Paucihalobacterium erythroidium CWB-1, complete genome.</title>
        <authorList>
            <person name="Wu S."/>
        </authorList>
    </citation>
    <scope>NUCLEOTIDE SEQUENCE [LARGE SCALE GENOMIC DNA]</scope>
    <source>
        <strain evidence="1 2">CWB-1</strain>
    </source>
</reference>
<accession>A0A506PGW2</accession>
<proteinExistence type="predicted"/>
<organism evidence="1 2">
    <name type="scientific">Paucihalobacter ruber</name>
    <dbReference type="NCBI Taxonomy" id="2567861"/>
    <lineage>
        <taxon>Bacteria</taxon>
        <taxon>Pseudomonadati</taxon>
        <taxon>Bacteroidota</taxon>
        <taxon>Flavobacteriia</taxon>
        <taxon>Flavobacteriales</taxon>
        <taxon>Flavobacteriaceae</taxon>
        <taxon>Paucihalobacter</taxon>
    </lineage>
</organism>
<comment type="caution">
    <text evidence="1">The sequence shown here is derived from an EMBL/GenBank/DDBJ whole genome shotgun (WGS) entry which is preliminary data.</text>
</comment>
<dbReference type="EMBL" id="VHIQ01000005">
    <property type="protein sequence ID" value="TPV32859.1"/>
    <property type="molecule type" value="Genomic_DNA"/>
</dbReference>
<dbReference type="Proteomes" id="UP000317332">
    <property type="component" value="Unassembled WGS sequence"/>
</dbReference>